<evidence type="ECO:0000313" key="5">
    <source>
        <dbReference type="Proteomes" id="UP001519287"/>
    </source>
</evidence>
<dbReference type="EMBL" id="JAGGLB010000030">
    <property type="protein sequence ID" value="MBP1995051.1"/>
    <property type="molecule type" value="Genomic_DNA"/>
</dbReference>
<feature type="compositionally biased region" description="Basic and acidic residues" evidence="2">
    <location>
        <begin position="38"/>
        <end position="62"/>
    </location>
</feature>
<dbReference type="Proteomes" id="UP001519287">
    <property type="component" value="Unassembled WGS sequence"/>
</dbReference>
<gene>
    <name evidence="4" type="ORF">J2Z66_006693</name>
</gene>
<evidence type="ECO:0000256" key="3">
    <source>
        <dbReference type="SAM" id="SignalP"/>
    </source>
</evidence>
<protein>
    <submittedName>
        <fullName evidence="4">Ribosomal protein L12E/L44/L45/RPP1/RPP2</fullName>
    </submittedName>
</protein>
<evidence type="ECO:0000256" key="1">
    <source>
        <dbReference type="SAM" id="Coils"/>
    </source>
</evidence>
<dbReference type="GO" id="GO:0005840">
    <property type="term" value="C:ribosome"/>
    <property type="evidence" value="ECO:0007669"/>
    <property type="project" value="UniProtKB-KW"/>
</dbReference>
<dbReference type="RefSeq" id="WP_209976869.1">
    <property type="nucleotide sequence ID" value="NZ_JAGGLB010000030.1"/>
</dbReference>
<keyword evidence="5" id="KW-1185">Reference proteome</keyword>
<evidence type="ECO:0000256" key="2">
    <source>
        <dbReference type="SAM" id="MobiDB-lite"/>
    </source>
</evidence>
<sequence>MKKKTVWASAVIAMMVAIPGVSVFAATDLSMPSATTPHEIKEKGTAFGDKGERGNGPREGDGQGRGQGKGKGPGKGGSHDGSKGAGQAGLKGVHGEEYLLLLTEKYAPDQLSGFKSVFEAQNLLEEQIKTLRDADKAAIEAIKAKVESGELTQEQADEQIKQLREANKPVKPEAAATDTEADTAAKAEAQAAAQAKKEASKALHDEFETAVQTLVDSGDTAQITQVLPKLLEDLKVQNERLSEQLTKLQTKAAEASAGVAVQ</sequence>
<comment type="caution">
    <text evidence="4">The sequence shown here is derived from an EMBL/GenBank/DDBJ whole genome shotgun (WGS) entry which is preliminary data.</text>
</comment>
<feature type="chain" id="PRO_5046897717" evidence="3">
    <location>
        <begin position="26"/>
        <end position="262"/>
    </location>
</feature>
<feature type="region of interest" description="Disordered" evidence="2">
    <location>
        <begin position="34"/>
        <end position="89"/>
    </location>
</feature>
<reference evidence="4 5" key="1">
    <citation type="submission" date="2021-03" db="EMBL/GenBank/DDBJ databases">
        <title>Genomic Encyclopedia of Type Strains, Phase IV (KMG-IV): sequencing the most valuable type-strain genomes for metagenomic binning, comparative biology and taxonomic classification.</title>
        <authorList>
            <person name="Goeker M."/>
        </authorList>
    </citation>
    <scope>NUCLEOTIDE SEQUENCE [LARGE SCALE GENOMIC DNA]</scope>
    <source>
        <strain evidence="4 5">DSM 26048</strain>
    </source>
</reference>
<feature type="compositionally biased region" description="Gly residues" evidence="2">
    <location>
        <begin position="63"/>
        <end position="76"/>
    </location>
</feature>
<accession>A0ABS4J7H3</accession>
<name>A0ABS4J7H3_9BACL</name>
<keyword evidence="4" id="KW-0687">Ribonucleoprotein</keyword>
<feature type="signal peptide" evidence="3">
    <location>
        <begin position="1"/>
        <end position="25"/>
    </location>
</feature>
<proteinExistence type="predicted"/>
<keyword evidence="4" id="KW-0689">Ribosomal protein</keyword>
<feature type="region of interest" description="Disordered" evidence="2">
    <location>
        <begin position="166"/>
        <end position="192"/>
    </location>
</feature>
<feature type="compositionally biased region" description="Low complexity" evidence="2">
    <location>
        <begin position="173"/>
        <end position="192"/>
    </location>
</feature>
<keyword evidence="3" id="KW-0732">Signal</keyword>
<organism evidence="4 5">
    <name type="scientific">Paenibacillus eucommiae</name>
    <dbReference type="NCBI Taxonomy" id="1355755"/>
    <lineage>
        <taxon>Bacteria</taxon>
        <taxon>Bacillati</taxon>
        <taxon>Bacillota</taxon>
        <taxon>Bacilli</taxon>
        <taxon>Bacillales</taxon>
        <taxon>Paenibacillaceae</taxon>
        <taxon>Paenibacillus</taxon>
    </lineage>
</organism>
<evidence type="ECO:0000313" key="4">
    <source>
        <dbReference type="EMBL" id="MBP1995051.1"/>
    </source>
</evidence>
<keyword evidence="1" id="KW-0175">Coiled coil</keyword>
<feature type="coiled-coil region" evidence="1">
    <location>
        <begin position="231"/>
        <end position="258"/>
    </location>
</feature>